<sequence>MIEALHKILSNRFQEVYVDGKEHRFEERETISLAFHGQFYRFEQFKEVIKEDMTDHFITVVPDTEKDKSELSLTHHYNSAIKNDGFQLRINENREIEVETGSLRGFRYAIEALTLLVQKKDHDIVCPIAEINHTPSFSIRGVIEGFYGVPWTNEDRVDLLRFLGKNQMNTYMYAPKDDELQRKRWREKYPEEKLDEFKTLLAIAEEEKIDFYYMISPGNDIDYTKPSEVEVLTDKLQQLIDLGVRHFGLLMDDIDYQLKGNAKIRFASAASAHGFLIKQVDDFLKTALEDYTLVVCPTEYDNAHGSVYLKELTEKVSPNIPFFWTGPSTLARRITTQDIERMADVYKRPMIIWDNVPVNDFEKDYERIFLSPYENRSKQLADPRFQVEGVVSNPMAQWELSKLTVHNMGKFLWDVGSFDTYLSWIETVKALVGEEYTEALLTFAQFNPNRHSRETYTAFYLNKLQSQDHDFVDKQLARLKEAVEVLKELPHEGFQKQVAPWFERVDKDIALWKKIKSGDQSKIKEEVKKLQDHPYRIGIDLPAKYIEMHHLLEQE</sequence>
<dbReference type="RefSeq" id="WP_343753659.1">
    <property type="nucleotide sequence ID" value="NZ_BAAACW010000028.1"/>
</dbReference>
<dbReference type="EMBL" id="BAAACW010000028">
    <property type="protein sequence ID" value="GAA0354899.1"/>
    <property type="molecule type" value="Genomic_DNA"/>
</dbReference>
<evidence type="ECO:0000313" key="5">
    <source>
        <dbReference type="EMBL" id="GAA0354899.1"/>
    </source>
</evidence>
<reference evidence="5 6" key="1">
    <citation type="journal article" date="2019" name="Int. J. Syst. Evol. Microbiol.">
        <title>The Global Catalogue of Microorganisms (GCM) 10K type strain sequencing project: providing services to taxonomists for standard genome sequencing and annotation.</title>
        <authorList>
            <consortium name="The Broad Institute Genomics Platform"/>
            <consortium name="The Broad Institute Genome Sequencing Center for Infectious Disease"/>
            <person name="Wu L."/>
            <person name="Ma J."/>
        </authorList>
    </citation>
    <scope>NUCLEOTIDE SEQUENCE [LARGE SCALE GENOMIC DNA]</scope>
    <source>
        <strain evidence="5 6">JCM 12662</strain>
    </source>
</reference>
<dbReference type="PANTHER" id="PTHR13170">
    <property type="entry name" value="O-GLCNACASE"/>
    <property type="match status" value="1"/>
</dbReference>
<feature type="active site" description="Proton donor" evidence="3">
    <location>
        <position position="253"/>
    </location>
</feature>
<accession>A0ABN0X5E2</accession>
<evidence type="ECO:0000256" key="3">
    <source>
        <dbReference type="PROSITE-ProRule" id="PRU01353"/>
    </source>
</evidence>
<keyword evidence="2 3" id="KW-0326">Glycosidase</keyword>
<protein>
    <submittedName>
        <fullName evidence="5">Beta-N-acetylglucosaminidase</fullName>
    </submittedName>
</protein>
<dbReference type="InterPro" id="IPR051822">
    <property type="entry name" value="Glycosyl_Hydrolase_84"/>
</dbReference>
<dbReference type="InterPro" id="IPR011496">
    <property type="entry name" value="O-GlcNAcase_cat"/>
</dbReference>
<keyword evidence="1 3" id="KW-0378">Hydrolase</keyword>
<comment type="caution">
    <text evidence="5">The sequence shown here is derived from an EMBL/GenBank/DDBJ whole genome shotgun (WGS) entry which is preliminary data.</text>
</comment>
<name>A0ABN0X5E2_9LACT</name>
<dbReference type="InterPro" id="IPR029018">
    <property type="entry name" value="Hex-like_dom2"/>
</dbReference>
<dbReference type="InterPro" id="IPR017853">
    <property type="entry name" value="GH"/>
</dbReference>
<dbReference type="Pfam" id="PF07555">
    <property type="entry name" value="NAGidase"/>
    <property type="match status" value="1"/>
</dbReference>
<evidence type="ECO:0000313" key="6">
    <source>
        <dbReference type="Proteomes" id="UP001501166"/>
    </source>
</evidence>
<evidence type="ECO:0000256" key="2">
    <source>
        <dbReference type="ARBA" id="ARBA00023295"/>
    </source>
</evidence>
<dbReference type="PANTHER" id="PTHR13170:SF16">
    <property type="entry name" value="PROTEIN O-GLCNACASE"/>
    <property type="match status" value="1"/>
</dbReference>
<dbReference type="SUPFAM" id="SSF51445">
    <property type="entry name" value="(Trans)glycosidases"/>
    <property type="match status" value="1"/>
</dbReference>
<proteinExistence type="inferred from homology"/>
<evidence type="ECO:0000256" key="1">
    <source>
        <dbReference type="ARBA" id="ARBA00022801"/>
    </source>
</evidence>
<dbReference type="Proteomes" id="UP001501166">
    <property type="component" value="Unassembled WGS sequence"/>
</dbReference>
<evidence type="ECO:0000259" key="4">
    <source>
        <dbReference type="PROSITE" id="PS52009"/>
    </source>
</evidence>
<gene>
    <name evidence="5" type="ORF">GCM10008932_04860</name>
</gene>
<comment type="similarity">
    <text evidence="3">Belongs to the glycosyl hydrolase 84 family.</text>
</comment>
<organism evidence="5 6">
    <name type="scientific">Alkalibacterium iburiense</name>
    <dbReference type="NCBI Taxonomy" id="290589"/>
    <lineage>
        <taxon>Bacteria</taxon>
        <taxon>Bacillati</taxon>
        <taxon>Bacillota</taxon>
        <taxon>Bacilli</taxon>
        <taxon>Lactobacillales</taxon>
        <taxon>Carnobacteriaceae</taxon>
        <taxon>Alkalibacterium</taxon>
    </lineage>
</organism>
<keyword evidence="6" id="KW-1185">Reference proteome</keyword>
<dbReference type="Gene3D" id="3.30.379.10">
    <property type="entry name" value="Chitobiase/beta-hexosaminidase domain 2-like"/>
    <property type="match status" value="1"/>
</dbReference>
<dbReference type="Gene3D" id="3.20.20.80">
    <property type="entry name" value="Glycosidases"/>
    <property type="match status" value="1"/>
</dbReference>
<dbReference type="PROSITE" id="PS52009">
    <property type="entry name" value="GH84"/>
    <property type="match status" value="1"/>
</dbReference>
<feature type="domain" description="GH84" evidence="4">
    <location>
        <begin position="138"/>
        <end position="416"/>
    </location>
</feature>